<gene>
    <name evidence="8" type="ORF">NZD86_08080</name>
</gene>
<dbReference type="Pfam" id="PF12791">
    <property type="entry name" value="RsgI_N"/>
    <property type="match status" value="1"/>
</dbReference>
<dbReference type="Pfam" id="PF23750">
    <property type="entry name" value="RsgI_M"/>
    <property type="match status" value="1"/>
</dbReference>
<evidence type="ECO:0000256" key="4">
    <source>
        <dbReference type="ARBA" id="ARBA00022989"/>
    </source>
</evidence>
<evidence type="ECO:0000256" key="3">
    <source>
        <dbReference type="ARBA" id="ARBA00022692"/>
    </source>
</evidence>
<evidence type="ECO:0000313" key="9">
    <source>
        <dbReference type="Proteomes" id="UP001164803"/>
    </source>
</evidence>
<evidence type="ECO:0000256" key="6">
    <source>
        <dbReference type="SAM" id="Phobius"/>
    </source>
</evidence>
<evidence type="ECO:0000259" key="7">
    <source>
        <dbReference type="PROSITE" id="PS51849"/>
    </source>
</evidence>
<dbReference type="RefSeq" id="WP_268045995.1">
    <property type="nucleotide sequence ID" value="NZ_CP104064.1"/>
</dbReference>
<keyword evidence="9" id="KW-1185">Reference proteome</keyword>
<keyword evidence="5 6" id="KW-0472">Membrane</keyword>
<feature type="domain" description="RsgI N-terminal anti-sigma" evidence="7">
    <location>
        <begin position="5"/>
        <end position="52"/>
    </location>
</feature>
<dbReference type="InterPro" id="IPR055431">
    <property type="entry name" value="RsgI_M"/>
</dbReference>
<dbReference type="InterPro" id="IPR024449">
    <property type="entry name" value="Anti-sigma_RsgI_N"/>
</dbReference>
<keyword evidence="4 6" id="KW-1133">Transmembrane helix</keyword>
<evidence type="ECO:0000256" key="2">
    <source>
        <dbReference type="ARBA" id="ARBA00022475"/>
    </source>
</evidence>
<dbReference type="Proteomes" id="UP001164803">
    <property type="component" value="Chromosome"/>
</dbReference>
<comment type="subcellular location">
    <subcellularLocation>
        <location evidence="1">Cell membrane</location>
        <topology evidence="1">Single-pass membrane protein</topology>
    </subcellularLocation>
</comment>
<reference evidence="8" key="1">
    <citation type="submission" date="2022-08" db="EMBL/GenBank/DDBJ databases">
        <title>Alicyclobacillus dauci DSM2870, complete genome.</title>
        <authorList>
            <person name="Wang Q."/>
            <person name="Cai R."/>
            <person name="Wang Z."/>
        </authorList>
    </citation>
    <scope>NUCLEOTIDE SEQUENCE</scope>
    <source>
        <strain evidence="8">DSM 28700</strain>
    </source>
</reference>
<accession>A0ABY6Z6L9</accession>
<name>A0ABY6Z6L9_9BACL</name>
<organism evidence="8 9">
    <name type="scientific">Alicyclobacillus dauci</name>
    <dbReference type="NCBI Taxonomy" id="1475485"/>
    <lineage>
        <taxon>Bacteria</taxon>
        <taxon>Bacillati</taxon>
        <taxon>Bacillota</taxon>
        <taxon>Bacilli</taxon>
        <taxon>Bacillales</taxon>
        <taxon>Alicyclobacillaceae</taxon>
        <taxon>Alicyclobacillus</taxon>
    </lineage>
</organism>
<evidence type="ECO:0000313" key="8">
    <source>
        <dbReference type="EMBL" id="WAH38424.1"/>
    </source>
</evidence>
<keyword evidence="2" id="KW-1003">Cell membrane</keyword>
<feature type="transmembrane region" description="Helical" evidence="6">
    <location>
        <begin position="59"/>
        <end position="78"/>
    </location>
</feature>
<evidence type="ECO:0000256" key="1">
    <source>
        <dbReference type="ARBA" id="ARBA00004162"/>
    </source>
</evidence>
<evidence type="ECO:0000256" key="5">
    <source>
        <dbReference type="ARBA" id="ARBA00023136"/>
    </source>
</evidence>
<dbReference type="EMBL" id="CP104064">
    <property type="protein sequence ID" value="WAH38424.1"/>
    <property type="molecule type" value="Genomic_DNA"/>
</dbReference>
<keyword evidence="3 6" id="KW-0812">Transmembrane</keyword>
<protein>
    <submittedName>
        <fullName evidence="8">Anti-sigma factor domain-containing protein</fullName>
    </submittedName>
</protein>
<proteinExistence type="predicted"/>
<dbReference type="PROSITE" id="PS51849">
    <property type="entry name" value="RSGI_N"/>
    <property type="match status" value="1"/>
</dbReference>
<sequence>MTKATSGIVMEIEGRRAIILTSRGQFERIRLGQSAQVGDLIAVGAFSSYGVPRWRFRSAVASVAAIAVLCIGVLHAVLVSPPKAQAYAFVSLDANPSVSLDLSDHNTVLGVDGLNAPGKEIAKSVHVRGVSLNTAIRDIVGQMVAQGLLPSHDTIIVAAASAQGNRDVSRLESQAAADVDAALQAHHTLATSSATVYSIGLPNAVWDDAMKAKVSPGKYATYLLAKQVGIPVQLQDITSSNLQRVLAQVHDMQAGTQQLDSGHYGEVAAIVQQSETTQQH</sequence>